<evidence type="ECO:0000313" key="1">
    <source>
        <dbReference type="EMBL" id="MFA0811914.1"/>
    </source>
</evidence>
<dbReference type="EMBL" id="JBGMEK010000028">
    <property type="protein sequence ID" value="MFA0811914.1"/>
    <property type="molecule type" value="Genomic_DNA"/>
</dbReference>
<protein>
    <submittedName>
        <fullName evidence="1">Uncharacterized protein</fullName>
    </submittedName>
</protein>
<name>A0ABV4P1S2_9GAMM</name>
<accession>A0ABV4P1S2</accession>
<proteinExistence type="predicted"/>
<gene>
    <name evidence="1" type="ORF">ACCI49_13420</name>
</gene>
<organism evidence="1 2">
    <name type="scientific">Microbulbifer epialgicus</name>
    <dbReference type="NCBI Taxonomy" id="393907"/>
    <lineage>
        <taxon>Bacteria</taxon>
        <taxon>Pseudomonadati</taxon>
        <taxon>Pseudomonadota</taxon>
        <taxon>Gammaproteobacteria</taxon>
        <taxon>Cellvibrionales</taxon>
        <taxon>Microbulbiferaceae</taxon>
        <taxon>Microbulbifer</taxon>
    </lineage>
</organism>
<reference evidence="1 2" key="1">
    <citation type="submission" date="2024-08" db="EMBL/GenBank/DDBJ databases">
        <authorList>
            <person name="Ishaq N."/>
        </authorList>
    </citation>
    <scope>NUCLEOTIDE SEQUENCE [LARGE SCALE GENOMIC DNA]</scope>
    <source>
        <strain evidence="1 2">DSM 18651</strain>
    </source>
</reference>
<keyword evidence="2" id="KW-1185">Reference proteome</keyword>
<dbReference type="RefSeq" id="WP_371839520.1">
    <property type="nucleotide sequence ID" value="NZ_JBGMEK010000028.1"/>
</dbReference>
<evidence type="ECO:0000313" key="2">
    <source>
        <dbReference type="Proteomes" id="UP001569428"/>
    </source>
</evidence>
<comment type="caution">
    <text evidence="1">The sequence shown here is derived from an EMBL/GenBank/DDBJ whole genome shotgun (WGS) entry which is preliminary data.</text>
</comment>
<sequence length="80" mass="8594">MSLNQLGLNILFSVLLMYTLTACSDSSNDTRQFEPASPSASKMFSVGVESVVIKRLSTNEEVGVDTSAAKSEGLIYESNL</sequence>
<dbReference type="Proteomes" id="UP001569428">
    <property type="component" value="Unassembled WGS sequence"/>
</dbReference>